<keyword evidence="4" id="KW-0963">Cytoplasm</keyword>
<dbReference type="NCBIfam" id="NF011494">
    <property type="entry name" value="PRK14902.1"/>
    <property type="match status" value="1"/>
</dbReference>
<feature type="active site" description="Nucleophile" evidence="13">
    <location>
        <position position="391"/>
    </location>
</feature>
<dbReference type="InterPro" id="IPR001678">
    <property type="entry name" value="MeTrfase_RsmB-F_NOP2_dom"/>
</dbReference>
<dbReference type="NCBIfam" id="TIGR00563">
    <property type="entry name" value="rsmB"/>
    <property type="match status" value="1"/>
</dbReference>
<comment type="caution">
    <text evidence="13">Lacks conserved residue(s) required for the propagation of feature annotation.</text>
</comment>
<dbReference type="SUPFAM" id="SSF53335">
    <property type="entry name" value="S-adenosyl-L-methionine-dependent methyltransferases"/>
    <property type="match status" value="1"/>
</dbReference>
<evidence type="ECO:0000259" key="14">
    <source>
        <dbReference type="PROSITE" id="PS51686"/>
    </source>
</evidence>
<evidence type="ECO:0000256" key="1">
    <source>
        <dbReference type="ARBA" id="ARBA00002724"/>
    </source>
</evidence>
<dbReference type="Pfam" id="PF22458">
    <property type="entry name" value="RsmF-B_ferredox"/>
    <property type="match status" value="1"/>
</dbReference>
<keyword evidence="6 13" id="KW-0489">Methyltransferase</keyword>
<dbReference type="GO" id="GO:0003723">
    <property type="term" value="F:RNA binding"/>
    <property type="evidence" value="ECO:0007669"/>
    <property type="project" value="UniProtKB-UniRule"/>
</dbReference>
<dbReference type="GO" id="GO:0005737">
    <property type="term" value="C:cytoplasm"/>
    <property type="evidence" value="ECO:0007669"/>
    <property type="project" value="UniProtKB-SubCell"/>
</dbReference>
<dbReference type="InterPro" id="IPR054728">
    <property type="entry name" value="RsmB-like_ferredoxin"/>
</dbReference>
<evidence type="ECO:0000256" key="3">
    <source>
        <dbReference type="ARBA" id="ARBA00012140"/>
    </source>
</evidence>
<keyword evidence="8 13" id="KW-0949">S-adenosyl-L-methionine</keyword>
<dbReference type="PANTHER" id="PTHR22807:SF53">
    <property type="entry name" value="RIBOSOMAL RNA SMALL SUBUNIT METHYLTRANSFERASE B-RELATED"/>
    <property type="match status" value="1"/>
</dbReference>
<comment type="function">
    <text evidence="1">Specifically methylates the cytosine at position 967 (m5C967) of 16S rRNA.</text>
</comment>
<dbReference type="AlphaFoldDB" id="D7CLQ8"/>
<dbReference type="RefSeq" id="WP_013175045.1">
    <property type="nucleotide sequence ID" value="NC_014220.1"/>
</dbReference>
<dbReference type="InterPro" id="IPR006027">
    <property type="entry name" value="NusB_RsmB_TIM44"/>
</dbReference>
<evidence type="ECO:0000256" key="13">
    <source>
        <dbReference type="PROSITE-ProRule" id="PRU01023"/>
    </source>
</evidence>
<dbReference type="CDD" id="cd02440">
    <property type="entry name" value="AdoMet_MTases"/>
    <property type="match status" value="1"/>
</dbReference>
<protein>
    <recommendedName>
        <fullName evidence="3">16S rRNA (cytosine(967)-C(5))-methyltransferase</fullName>
        <ecNumber evidence="3">2.1.1.176</ecNumber>
    </recommendedName>
    <alternativeName>
        <fullName evidence="10">16S rRNA m5C967 methyltransferase</fullName>
    </alternativeName>
    <alternativeName>
        <fullName evidence="11">rRNA (cytosine-C(5)-)-methyltransferase RsmB</fullName>
    </alternativeName>
</protein>
<dbReference type="InterPro" id="IPR029063">
    <property type="entry name" value="SAM-dependent_MTases_sf"/>
</dbReference>
<gene>
    <name evidence="15" type="ordered locus">Slip_0863</name>
</gene>
<evidence type="ECO:0000256" key="11">
    <source>
        <dbReference type="ARBA" id="ARBA00031088"/>
    </source>
</evidence>
<sequence length="460" mass="52259">MGAKTRYHRDPREVALNLLYRVEHKGAYANLAVDRELDRYEDNGSQHALVTELVNGTVRMRKHLDWVLNLFLSKPIQKQNPWLREILRMSVYQLLFMDNVPEYAVVNEAVGLAGRKLDRGLSAVVNGVLRNVIRNRGEIPYPDMYQNPVEYLSVYYSHPEWMVARWVERYGLKGACQLLEHNNVRPRVALRTNLLKVDREELFRSLTDEGCRCTLSCLTPWGVWVEETGKPLRKLHSYREGWFYVQDDASMLVSAACAPEAGQVVYDLAAGVGGKTSHLAELMGNQGIIRAVEILPKKVEILKENIRRLGITIVDIWTGDALGPLAPGWGEGDVVLLDAPCSGLGVLRRRSDARWRKSEKDITVLSELQKRLLKRGAQLVRPGGVLVYSTCTLEPEENEEVIDWFLGEETGFVLDDLSQPLRFFPFSPEDAKAASRGMLVLFPPRYGTDGMFIARLRRTR</sequence>
<dbReference type="PROSITE" id="PS51686">
    <property type="entry name" value="SAM_MT_RSMB_NOP"/>
    <property type="match status" value="1"/>
</dbReference>
<reference evidence="16" key="1">
    <citation type="journal article" date="2010" name="Stand. Genomic Sci.">
        <title>Complete genome sequence of Syntrophothermus lipocalidus type strain (TGB-C1T).</title>
        <authorList>
            <consortium name="US DOE Joint Genome Institute (JGI-PGF)"/>
            <person name="Djao O."/>
            <person name="Zhang X."/>
            <person name="Lucas S."/>
            <person name="Lapidus A."/>
            <person name="Glavina Del Rio T."/>
            <person name="Nolan M."/>
            <person name="Tice H."/>
            <person name="Cheng J."/>
            <person name="Han C."/>
            <person name="Tapia R."/>
            <person name="Goodwin L."/>
            <person name="Pitluck S."/>
            <person name="Liolios K."/>
            <person name="Ivanova N."/>
            <person name="Mavromatis K."/>
            <person name="Mikhailova N."/>
            <person name="Ovchinnikova G."/>
            <person name="Pati A."/>
            <person name="Brambilla E."/>
            <person name="Chen A."/>
            <person name="Palaniappan K."/>
            <person name="Land M."/>
            <person name="Hauser L."/>
            <person name="Chang Y."/>
            <person name="Jeffries C."/>
            <person name="Rohde M."/>
            <person name="Sikorski J."/>
            <person name="Spring S."/>
            <person name="Goker M."/>
            <person name="Detter J."/>
            <person name="Woyke T."/>
            <person name="Bristow J."/>
            <person name="Eisen J."/>
            <person name="Markowitz V."/>
            <person name="Hugenholtz P."/>
            <person name="Kyrpides N."/>
            <person name="Klenk H."/>
        </authorList>
    </citation>
    <scope>NUCLEOTIDE SEQUENCE [LARGE SCALE GENOMIC DNA]</scope>
    <source>
        <strain evidence="16">DSM 12680 / TGB-C1</strain>
    </source>
</reference>
<evidence type="ECO:0000256" key="5">
    <source>
        <dbReference type="ARBA" id="ARBA00022552"/>
    </source>
</evidence>
<dbReference type="SUPFAM" id="SSF48013">
    <property type="entry name" value="NusB-like"/>
    <property type="match status" value="1"/>
</dbReference>
<feature type="domain" description="SAM-dependent MTase RsmB/NOP-type" evidence="14">
    <location>
        <begin position="178"/>
        <end position="459"/>
    </location>
</feature>
<dbReference type="eggNOG" id="COG0144">
    <property type="taxonomic scope" value="Bacteria"/>
</dbReference>
<dbReference type="Pfam" id="PF01189">
    <property type="entry name" value="Methyltr_RsmB-F"/>
    <property type="match status" value="1"/>
</dbReference>
<dbReference type="KEGG" id="slp:Slip_0863"/>
<feature type="binding site" evidence="13">
    <location>
        <position position="293"/>
    </location>
    <ligand>
        <name>S-adenosyl-L-methionine</name>
        <dbReference type="ChEBI" id="CHEBI:59789"/>
    </ligand>
</feature>
<dbReference type="Gene3D" id="1.10.940.10">
    <property type="entry name" value="NusB-like"/>
    <property type="match status" value="1"/>
</dbReference>
<name>D7CLQ8_SYNLT</name>
<comment type="catalytic activity">
    <reaction evidence="12">
        <text>cytidine(967) in 16S rRNA + S-adenosyl-L-methionine = 5-methylcytidine(967) in 16S rRNA + S-adenosyl-L-homocysteine + H(+)</text>
        <dbReference type="Rhea" id="RHEA:42748"/>
        <dbReference type="Rhea" id="RHEA-COMP:10219"/>
        <dbReference type="Rhea" id="RHEA-COMP:10220"/>
        <dbReference type="ChEBI" id="CHEBI:15378"/>
        <dbReference type="ChEBI" id="CHEBI:57856"/>
        <dbReference type="ChEBI" id="CHEBI:59789"/>
        <dbReference type="ChEBI" id="CHEBI:74483"/>
        <dbReference type="ChEBI" id="CHEBI:82748"/>
        <dbReference type="EC" id="2.1.1.176"/>
    </reaction>
</comment>
<evidence type="ECO:0000256" key="10">
    <source>
        <dbReference type="ARBA" id="ARBA00030399"/>
    </source>
</evidence>
<keyword evidence="16" id="KW-1185">Reference proteome</keyword>
<feature type="binding site" evidence="13">
    <location>
        <position position="320"/>
    </location>
    <ligand>
        <name>S-adenosyl-L-methionine</name>
        <dbReference type="ChEBI" id="CHEBI:59789"/>
    </ligand>
</feature>
<evidence type="ECO:0000256" key="8">
    <source>
        <dbReference type="ARBA" id="ARBA00022691"/>
    </source>
</evidence>
<dbReference type="Proteomes" id="UP000000378">
    <property type="component" value="Chromosome"/>
</dbReference>
<dbReference type="HOGENOM" id="CLU_005316_0_1_9"/>
<dbReference type="eggNOG" id="COG0781">
    <property type="taxonomic scope" value="Bacteria"/>
</dbReference>
<proteinExistence type="inferred from homology"/>
<keyword evidence="9 13" id="KW-0694">RNA-binding</keyword>
<dbReference type="EMBL" id="CP002048">
    <property type="protein sequence ID" value="ADI01643.1"/>
    <property type="molecule type" value="Genomic_DNA"/>
</dbReference>
<dbReference type="InterPro" id="IPR049560">
    <property type="entry name" value="MeTrfase_RsmB-F_NOP2_cat"/>
</dbReference>
<dbReference type="STRING" id="643648.Slip_0863"/>
<dbReference type="Gene3D" id="3.30.70.1170">
    <property type="entry name" value="Sun protein, domain 3"/>
    <property type="match status" value="1"/>
</dbReference>
<dbReference type="Pfam" id="PF01029">
    <property type="entry name" value="NusB"/>
    <property type="match status" value="1"/>
</dbReference>
<evidence type="ECO:0000256" key="9">
    <source>
        <dbReference type="ARBA" id="ARBA00022884"/>
    </source>
</evidence>
<reference evidence="15 16" key="2">
    <citation type="journal article" date="2010" name="Stand. Genomic Sci.">
        <title>Complete genome sequence of Syntrophothermus lipocalidus type strain (TGB-C1).</title>
        <authorList>
            <person name="Djao O.D."/>
            <person name="Zhang X."/>
            <person name="Lucas S."/>
            <person name="Lapidus A."/>
            <person name="Del Rio T.G."/>
            <person name="Nolan M."/>
            <person name="Tice H."/>
            <person name="Cheng J.F."/>
            <person name="Han C."/>
            <person name="Tapia R."/>
            <person name="Goodwin L."/>
            <person name="Pitluck S."/>
            <person name="Liolios K."/>
            <person name="Ivanova N."/>
            <person name="Mavromatis K."/>
            <person name="Mikhailova N."/>
            <person name="Ovchinnikova G."/>
            <person name="Pati A."/>
            <person name="Brambilla E."/>
            <person name="Chen A."/>
            <person name="Palaniappan K."/>
            <person name="Land M."/>
            <person name="Hauser L."/>
            <person name="Chang Y.J."/>
            <person name="Jeffries C.D."/>
            <person name="Rohde M."/>
            <person name="Sikorski J."/>
            <person name="Spring S."/>
            <person name="Goker M."/>
            <person name="Detter J.C."/>
            <person name="Woyke T."/>
            <person name="Bristow J."/>
            <person name="Eisen J.A."/>
            <person name="Markowitz V."/>
            <person name="Hugenholtz P."/>
            <person name="Kyrpides N.C."/>
            <person name="Klenk H.P."/>
        </authorList>
    </citation>
    <scope>NUCLEOTIDE SEQUENCE [LARGE SCALE GENOMIC DNA]</scope>
    <source>
        <strain evidence="16">DSM 12680 / TGB-C1</strain>
    </source>
</reference>
<dbReference type="GO" id="GO:0006355">
    <property type="term" value="P:regulation of DNA-templated transcription"/>
    <property type="evidence" value="ECO:0007669"/>
    <property type="project" value="InterPro"/>
</dbReference>
<dbReference type="InterPro" id="IPR004573">
    <property type="entry name" value="rRNA_ssu_MeTfrase_B"/>
</dbReference>
<feature type="binding site" evidence="13">
    <location>
        <position position="338"/>
    </location>
    <ligand>
        <name>S-adenosyl-L-methionine</name>
        <dbReference type="ChEBI" id="CHEBI:59789"/>
    </ligand>
</feature>
<evidence type="ECO:0000256" key="12">
    <source>
        <dbReference type="ARBA" id="ARBA00047283"/>
    </source>
</evidence>
<evidence type="ECO:0000256" key="2">
    <source>
        <dbReference type="ARBA" id="ARBA00004496"/>
    </source>
</evidence>
<dbReference type="PRINTS" id="PR02008">
    <property type="entry name" value="RCMTFAMILY"/>
</dbReference>
<dbReference type="PANTHER" id="PTHR22807">
    <property type="entry name" value="NOP2 YEAST -RELATED NOL1/NOP2/FMU SUN DOMAIN-CONTAINING"/>
    <property type="match status" value="1"/>
</dbReference>
<evidence type="ECO:0000313" key="15">
    <source>
        <dbReference type="EMBL" id="ADI01643.1"/>
    </source>
</evidence>
<dbReference type="InterPro" id="IPR023267">
    <property type="entry name" value="RCMT"/>
</dbReference>
<comment type="similarity">
    <text evidence="13">Belongs to the class I-like SAM-binding methyltransferase superfamily. RsmB/NOP family.</text>
</comment>
<organism evidence="15 16">
    <name type="scientific">Syntrophothermus lipocalidus (strain DSM 12680 / TGB-C1)</name>
    <dbReference type="NCBI Taxonomy" id="643648"/>
    <lineage>
        <taxon>Bacteria</taxon>
        <taxon>Bacillati</taxon>
        <taxon>Bacillota</taxon>
        <taxon>Clostridia</taxon>
        <taxon>Eubacteriales</taxon>
        <taxon>Syntrophomonadaceae</taxon>
        <taxon>Syntrophothermus</taxon>
    </lineage>
</organism>
<evidence type="ECO:0000256" key="7">
    <source>
        <dbReference type="ARBA" id="ARBA00022679"/>
    </source>
</evidence>
<evidence type="ECO:0000256" key="4">
    <source>
        <dbReference type="ARBA" id="ARBA00022490"/>
    </source>
</evidence>
<dbReference type="GO" id="GO:0008649">
    <property type="term" value="F:rRNA methyltransferase activity"/>
    <property type="evidence" value="ECO:0007669"/>
    <property type="project" value="InterPro"/>
</dbReference>
<evidence type="ECO:0000256" key="6">
    <source>
        <dbReference type="ARBA" id="ARBA00022603"/>
    </source>
</evidence>
<keyword evidence="5" id="KW-0698">rRNA processing</keyword>
<dbReference type="Gene3D" id="3.40.50.150">
    <property type="entry name" value="Vaccinia Virus protein VP39"/>
    <property type="match status" value="1"/>
</dbReference>
<comment type="subcellular location">
    <subcellularLocation>
        <location evidence="2">Cytoplasm</location>
    </subcellularLocation>
</comment>
<dbReference type="InterPro" id="IPR035926">
    <property type="entry name" value="NusB-like_sf"/>
</dbReference>
<keyword evidence="7 13" id="KW-0808">Transferase</keyword>
<accession>D7CLQ8</accession>
<evidence type="ECO:0000313" key="16">
    <source>
        <dbReference type="Proteomes" id="UP000000378"/>
    </source>
</evidence>
<dbReference type="EC" id="2.1.1.176" evidence="3"/>